<dbReference type="HOGENOM" id="CLU_3014864_0_0_1"/>
<keyword evidence="2" id="KW-1185">Reference proteome</keyword>
<reference evidence="2" key="2">
    <citation type="submission" date="2015-01" db="EMBL/GenBank/DDBJ databases">
        <title>Evolutionary Origins and Diversification of the Mycorrhizal Mutualists.</title>
        <authorList>
            <consortium name="DOE Joint Genome Institute"/>
            <consortium name="Mycorrhizal Genomics Consortium"/>
            <person name="Kohler A."/>
            <person name="Kuo A."/>
            <person name="Nagy L.G."/>
            <person name="Floudas D."/>
            <person name="Copeland A."/>
            <person name="Barry K.W."/>
            <person name="Cichocki N."/>
            <person name="Veneault-Fourrey C."/>
            <person name="LaButti K."/>
            <person name="Lindquist E.A."/>
            <person name="Lipzen A."/>
            <person name="Lundell T."/>
            <person name="Morin E."/>
            <person name="Murat C."/>
            <person name="Riley R."/>
            <person name="Ohm R."/>
            <person name="Sun H."/>
            <person name="Tunlid A."/>
            <person name="Henrissat B."/>
            <person name="Grigoriev I.V."/>
            <person name="Hibbett D.S."/>
            <person name="Martin F."/>
        </authorList>
    </citation>
    <scope>NUCLEOTIDE SEQUENCE [LARGE SCALE GENOMIC DNA]</scope>
    <source>
        <strain evidence="2">Ve08.2h10</strain>
    </source>
</reference>
<dbReference type="AlphaFoldDB" id="A0A0D0E8J7"/>
<dbReference type="Proteomes" id="UP000054538">
    <property type="component" value="Unassembled WGS sequence"/>
</dbReference>
<evidence type="ECO:0000313" key="1">
    <source>
        <dbReference type="EMBL" id="KIK98574.1"/>
    </source>
</evidence>
<dbReference type="EMBL" id="KN824888">
    <property type="protein sequence ID" value="KIK98574.1"/>
    <property type="molecule type" value="Genomic_DNA"/>
</dbReference>
<sequence length="56" mass="6268">MLLWSTEWSCGCIRVRGRTIVPQPPCNRQKDQVCLALTLGATSSTTTPHPYIHDEV</sequence>
<name>A0A0D0E8J7_9AGAM</name>
<gene>
    <name evidence="1" type="ORF">PAXRUDRAFT_823743</name>
</gene>
<protein>
    <submittedName>
        <fullName evidence="1">Uncharacterized protein</fullName>
    </submittedName>
</protein>
<organism evidence="1 2">
    <name type="scientific">Paxillus rubicundulus Ve08.2h10</name>
    <dbReference type="NCBI Taxonomy" id="930991"/>
    <lineage>
        <taxon>Eukaryota</taxon>
        <taxon>Fungi</taxon>
        <taxon>Dikarya</taxon>
        <taxon>Basidiomycota</taxon>
        <taxon>Agaricomycotina</taxon>
        <taxon>Agaricomycetes</taxon>
        <taxon>Agaricomycetidae</taxon>
        <taxon>Boletales</taxon>
        <taxon>Paxilineae</taxon>
        <taxon>Paxillaceae</taxon>
        <taxon>Paxillus</taxon>
    </lineage>
</organism>
<reference evidence="1 2" key="1">
    <citation type="submission" date="2014-04" db="EMBL/GenBank/DDBJ databases">
        <authorList>
            <consortium name="DOE Joint Genome Institute"/>
            <person name="Kuo A."/>
            <person name="Kohler A."/>
            <person name="Jargeat P."/>
            <person name="Nagy L.G."/>
            <person name="Floudas D."/>
            <person name="Copeland A."/>
            <person name="Barry K.W."/>
            <person name="Cichocki N."/>
            <person name="Veneault-Fourrey C."/>
            <person name="LaButti K."/>
            <person name="Lindquist E.A."/>
            <person name="Lipzen A."/>
            <person name="Lundell T."/>
            <person name="Morin E."/>
            <person name="Murat C."/>
            <person name="Sun H."/>
            <person name="Tunlid A."/>
            <person name="Henrissat B."/>
            <person name="Grigoriev I.V."/>
            <person name="Hibbett D.S."/>
            <person name="Martin F."/>
            <person name="Nordberg H.P."/>
            <person name="Cantor M.N."/>
            <person name="Hua S.X."/>
        </authorList>
    </citation>
    <scope>NUCLEOTIDE SEQUENCE [LARGE SCALE GENOMIC DNA]</scope>
    <source>
        <strain evidence="1 2">Ve08.2h10</strain>
    </source>
</reference>
<proteinExistence type="predicted"/>
<evidence type="ECO:0000313" key="2">
    <source>
        <dbReference type="Proteomes" id="UP000054538"/>
    </source>
</evidence>
<accession>A0A0D0E8J7</accession>
<dbReference type="InParanoid" id="A0A0D0E8J7"/>